<dbReference type="Proteomes" id="UP000199494">
    <property type="component" value="Unassembled WGS sequence"/>
</dbReference>
<evidence type="ECO:0000313" key="1">
    <source>
        <dbReference type="EMBL" id="SDD79480.1"/>
    </source>
</evidence>
<organism evidence="1 2">
    <name type="scientific">Prauserella marina</name>
    <dbReference type="NCBI Taxonomy" id="530584"/>
    <lineage>
        <taxon>Bacteria</taxon>
        <taxon>Bacillati</taxon>
        <taxon>Actinomycetota</taxon>
        <taxon>Actinomycetes</taxon>
        <taxon>Pseudonocardiales</taxon>
        <taxon>Pseudonocardiaceae</taxon>
        <taxon>Prauserella</taxon>
    </lineage>
</organism>
<dbReference type="OrthoDB" id="3625434at2"/>
<dbReference type="AlphaFoldDB" id="A0A222VT90"/>
<sequence>MGSRMAEPGETVMVVRMRRGTVGETRRVCHVVPVPGSGPIPETLTAYCGERIPQGKAELLRTLCGMPCDACLAVSAARSGALGMLPASP</sequence>
<name>A0A222VT90_9PSEU</name>
<keyword evidence="2" id="KW-1185">Reference proteome</keyword>
<proteinExistence type="predicted"/>
<protein>
    <submittedName>
        <fullName evidence="1">Uncharacterized protein</fullName>
    </submittedName>
</protein>
<gene>
    <name evidence="1" type="ORF">SAMN05421630_112177</name>
</gene>
<accession>A0A222VT90</accession>
<dbReference type="EMBL" id="FMZE01000012">
    <property type="protein sequence ID" value="SDD79480.1"/>
    <property type="molecule type" value="Genomic_DNA"/>
</dbReference>
<dbReference type="STRING" id="530584.SAMN05421630_112177"/>
<evidence type="ECO:0000313" key="2">
    <source>
        <dbReference type="Proteomes" id="UP000199494"/>
    </source>
</evidence>
<dbReference type="KEGG" id="pmad:BAY61_21590"/>
<reference evidence="1 2" key="1">
    <citation type="submission" date="2016-10" db="EMBL/GenBank/DDBJ databases">
        <authorList>
            <person name="de Groot N.N."/>
        </authorList>
    </citation>
    <scope>NUCLEOTIDE SEQUENCE [LARGE SCALE GENOMIC DNA]</scope>
    <source>
        <strain evidence="1 2">CGMCC 4.5506</strain>
    </source>
</reference>